<dbReference type="Gene3D" id="3.40.630.30">
    <property type="match status" value="1"/>
</dbReference>
<reference evidence="1 2" key="1">
    <citation type="submission" date="2018-05" db="EMBL/GenBank/DDBJ databases">
        <title>Genomic Encyclopedia of Type Strains, Phase IV (KMG-IV): sequencing the most valuable type-strain genomes for metagenomic binning, comparative biology and taxonomic classification.</title>
        <authorList>
            <person name="Goeker M."/>
        </authorList>
    </citation>
    <scope>NUCLEOTIDE SEQUENCE [LARGE SCALE GENOMIC DNA]</scope>
    <source>
        <strain evidence="1 2">DSM 19792</strain>
    </source>
</reference>
<dbReference type="NCBIfam" id="TIGR03694">
    <property type="entry name" value="exosort_acyl"/>
    <property type="match status" value="1"/>
</dbReference>
<gene>
    <name evidence="1" type="ORF">DFR42_1207</name>
</gene>
<protein>
    <submittedName>
        <fullName evidence="1">N-acyl amino acid synthase of PEP-CTERM/exosortase system</fullName>
    </submittedName>
</protein>
<dbReference type="InterPro" id="IPR022484">
    <property type="entry name" value="PEP-CTERM/exosrtase_acylTfrase"/>
</dbReference>
<dbReference type="AlphaFoldDB" id="A0A318IN66"/>
<keyword evidence="2" id="KW-1185">Reference proteome</keyword>
<evidence type="ECO:0000313" key="1">
    <source>
        <dbReference type="EMBL" id="PXX35320.1"/>
    </source>
</evidence>
<evidence type="ECO:0000313" key="2">
    <source>
        <dbReference type="Proteomes" id="UP000247792"/>
    </source>
</evidence>
<dbReference type="InterPro" id="IPR016181">
    <property type="entry name" value="Acyl_CoA_acyltransferase"/>
</dbReference>
<dbReference type="RefSeq" id="WP_110258212.1">
    <property type="nucleotide sequence ID" value="NZ_QJKB01000020.1"/>
</dbReference>
<accession>A0A318IN66</accession>
<name>A0A318IN66_9BURK</name>
<dbReference type="EMBL" id="QJKB01000020">
    <property type="protein sequence ID" value="PXX35320.1"/>
    <property type="molecule type" value="Genomic_DNA"/>
</dbReference>
<dbReference type="SUPFAM" id="SSF55729">
    <property type="entry name" value="Acyl-CoA N-acyltransferases (Nat)"/>
    <property type="match status" value="1"/>
</dbReference>
<dbReference type="Proteomes" id="UP000247792">
    <property type="component" value="Unassembled WGS sequence"/>
</dbReference>
<comment type="caution">
    <text evidence="1">The sequence shown here is derived from an EMBL/GenBank/DDBJ whole genome shotgun (WGS) entry which is preliminary data.</text>
</comment>
<organism evidence="1 2">
    <name type="scientific">Undibacterium pigrum</name>
    <dbReference type="NCBI Taxonomy" id="401470"/>
    <lineage>
        <taxon>Bacteria</taxon>
        <taxon>Pseudomonadati</taxon>
        <taxon>Pseudomonadota</taxon>
        <taxon>Betaproteobacteria</taxon>
        <taxon>Burkholderiales</taxon>
        <taxon>Oxalobacteraceae</taxon>
        <taxon>Undibacterium</taxon>
    </lineage>
</organism>
<proteinExistence type="predicted"/>
<sequence>MEEEFQRSQFRFGRINCPTLLAESYRLRYQVYCKERGFLQAAAYPCGMETDFYDDDALHFAALGEDGHMAGTVRLVGARNRHYPLQEKCALDIAIPPHTAEVSRLAVTRGHDRFAISAGDEFLSQGSLHDQSSRLQSADERRWQSELAIGLYKVIYREAKLQGIQYFLAAMEGSLARMLIRFQLPFKPVGPVVDYYGKVQPFLLCLSECEQNFARLVPGMFEDFTHGVLEVPPKLYAASTHTSIPASLNSSLNTSPNTSATIYEIN</sequence>
<dbReference type="OrthoDB" id="582214at2"/>
<dbReference type="Pfam" id="PF13444">
    <property type="entry name" value="Acetyltransf_5"/>
    <property type="match status" value="1"/>
</dbReference>